<organism evidence="1">
    <name type="scientific">hydrothermal vent metagenome</name>
    <dbReference type="NCBI Taxonomy" id="652676"/>
    <lineage>
        <taxon>unclassified sequences</taxon>
        <taxon>metagenomes</taxon>
        <taxon>ecological metagenomes</taxon>
    </lineage>
</organism>
<reference evidence="1" key="1">
    <citation type="submission" date="2016-10" db="EMBL/GenBank/DDBJ databases">
        <authorList>
            <person name="de Groot N.N."/>
        </authorList>
    </citation>
    <scope>NUCLEOTIDE SEQUENCE</scope>
</reference>
<accession>A0A1W1BFX9</accession>
<evidence type="ECO:0000313" key="1">
    <source>
        <dbReference type="EMBL" id="SFV52385.1"/>
    </source>
</evidence>
<name>A0A1W1BFX9_9ZZZZ</name>
<gene>
    <name evidence="1" type="ORF">MNB_SUP05-5-795</name>
</gene>
<proteinExistence type="predicted"/>
<dbReference type="EMBL" id="FPHJ01000005">
    <property type="protein sequence ID" value="SFV52385.1"/>
    <property type="molecule type" value="Genomic_DNA"/>
</dbReference>
<protein>
    <submittedName>
        <fullName evidence="1">Uncharacterized protein</fullName>
    </submittedName>
</protein>
<dbReference type="AlphaFoldDB" id="A0A1W1BFX9"/>
<sequence>MVNGYSLDPHPKANYATEEFAVVRMPKSNRGRVPSNSVEVVADLETALNIAKADKNRVAAIVVGPARSSEGVELYYIKKTYAS</sequence>